<dbReference type="PANTHER" id="PTHR11736:SF14">
    <property type="entry name" value="NSE3 HOMOLOG, SMC5-SMC6 COMPLEX COMPONENT"/>
    <property type="match status" value="1"/>
</dbReference>
<evidence type="ECO:0000259" key="1">
    <source>
        <dbReference type="PROSITE" id="PS50838"/>
    </source>
</evidence>
<dbReference type="InterPro" id="IPR037445">
    <property type="entry name" value="MAGE"/>
</dbReference>
<evidence type="ECO:0000313" key="3">
    <source>
        <dbReference type="Proteomes" id="UP001159364"/>
    </source>
</evidence>
<gene>
    <name evidence="2" type="ORF">K2173_026016</name>
</gene>
<dbReference type="EMBL" id="JAIWQS010000011">
    <property type="protein sequence ID" value="KAJ8751822.1"/>
    <property type="molecule type" value="Genomic_DNA"/>
</dbReference>
<dbReference type="InterPro" id="IPR041899">
    <property type="entry name" value="MAGE_WH2"/>
</dbReference>
<dbReference type="Gene3D" id="1.10.10.1200">
    <property type="entry name" value="MAGE homology domain, winged helix WH1 motif"/>
    <property type="match status" value="1"/>
</dbReference>
<organism evidence="2 3">
    <name type="scientific">Erythroxylum novogranatense</name>
    <dbReference type="NCBI Taxonomy" id="1862640"/>
    <lineage>
        <taxon>Eukaryota</taxon>
        <taxon>Viridiplantae</taxon>
        <taxon>Streptophyta</taxon>
        <taxon>Embryophyta</taxon>
        <taxon>Tracheophyta</taxon>
        <taxon>Spermatophyta</taxon>
        <taxon>Magnoliopsida</taxon>
        <taxon>eudicotyledons</taxon>
        <taxon>Gunneridae</taxon>
        <taxon>Pentapetalae</taxon>
        <taxon>rosids</taxon>
        <taxon>fabids</taxon>
        <taxon>Malpighiales</taxon>
        <taxon>Erythroxylaceae</taxon>
        <taxon>Erythroxylum</taxon>
    </lineage>
</organism>
<sequence>MSSPGEDVSQFGISKEEKDKLVAEVIRYMLFKTHQNSGCPIRRDELTQIVTSNYRQRSLSALIINEAKEKLSAIFGFDMRELQRSRLASANQSHACSQQSAADAKSYVLVSQLPPEVHEKYVEDANTAHMNGFAFSIISIVHLNGDNIPEEDLWRHLRQMGLSESDQNHPVVGNIKHALETLVQQRYLQKVKVNSTEGNTLAYELAERALDGTVKEKIKQHISQIVRKDVSTVEVES</sequence>
<dbReference type="PROSITE" id="PS50838">
    <property type="entry name" value="MAGE"/>
    <property type="match status" value="1"/>
</dbReference>
<dbReference type="InterPro" id="IPR002190">
    <property type="entry name" value="MHD_dom"/>
</dbReference>
<dbReference type="PANTHER" id="PTHR11736">
    <property type="entry name" value="MELANOMA-ASSOCIATED ANTIGEN MAGE ANTIGEN"/>
    <property type="match status" value="1"/>
</dbReference>
<accession>A0AAV8SHU1</accession>
<keyword evidence="3" id="KW-1185">Reference proteome</keyword>
<dbReference type="AlphaFoldDB" id="A0AAV8SHU1"/>
<proteinExistence type="predicted"/>
<dbReference type="Proteomes" id="UP001159364">
    <property type="component" value="Linkage Group LG11"/>
</dbReference>
<dbReference type="Gene3D" id="1.10.10.1210">
    <property type="entry name" value="MAGE homology domain, winged helix WH2 motif"/>
    <property type="match status" value="1"/>
</dbReference>
<reference evidence="2 3" key="1">
    <citation type="submission" date="2021-09" db="EMBL/GenBank/DDBJ databases">
        <title>Genomic insights and catalytic innovation underlie evolution of tropane alkaloids biosynthesis.</title>
        <authorList>
            <person name="Wang Y.-J."/>
            <person name="Tian T."/>
            <person name="Huang J.-P."/>
            <person name="Huang S.-X."/>
        </authorList>
    </citation>
    <scope>NUCLEOTIDE SEQUENCE [LARGE SCALE GENOMIC DNA]</scope>
    <source>
        <strain evidence="2">KIB-2018</strain>
        <tissue evidence="2">Leaf</tissue>
    </source>
</reference>
<dbReference type="GO" id="GO:0005634">
    <property type="term" value="C:nucleus"/>
    <property type="evidence" value="ECO:0007669"/>
    <property type="project" value="TreeGrafter"/>
</dbReference>
<dbReference type="SMART" id="SM01373">
    <property type="entry name" value="MAGE"/>
    <property type="match status" value="1"/>
</dbReference>
<feature type="domain" description="MAGE" evidence="1">
    <location>
        <begin position="18"/>
        <end position="229"/>
    </location>
</feature>
<comment type="caution">
    <text evidence="2">The sequence shown here is derived from an EMBL/GenBank/DDBJ whole genome shotgun (WGS) entry which is preliminary data.</text>
</comment>
<name>A0AAV8SHU1_9ROSI</name>
<protein>
    <recommendedName>
        <fullName evidence="1">MAGE domain-containing protein</fullName>
    </recommendedName>
</protein>
<evidence type="ECO:0000313" key="2">
    <source>
        <dbReference type="EMBL" id="KAJ8751822.1"/>
    </source>
</evidence>
<dbReference type="InterPro" id="IPR041898">
    <property type="entry name" value="MAGE_WH1"/>
</dbReference>
<dbReference type="Pfam" id="PF01454">
    <property type="entry name" value="MAGE"/>
    <property type="match status" value="1"/>
</dbReference>